<name>W7A8E5_9APIC</name>
<feature type="compositionally biased region" description="Low complexity" evidence="2">
    <location>
        <begin position="688"/>
        <end position="705"/>
    </location>
</feature>
<feature type="compositionally biased region" description="Basic and acidic residues" evidence="2">
    <location>
        <begin position="60"/>
        <end position="70"/>
    </location>
</feature>
<evidence type="ECO:0000313" key="4">
    <source>
        <dbReference type="Proteomes" id="UP000030640"/>
    </source>
</evidence>
<dbReference type="GeneID" id="20039433"/>
<feature type="region of interest" description="Disordered" evidence="2">
    <location>
        <begin position="1"/>
        <end position="109"/>
    </location>
</feature>
<feature type="region of interest" description="Disordered" evidence="2">
    <location>
        <begin position="262"/>
        <end position="291"/>
    </location>
</feature>
<gene>
    <name evidence="3" type="ORF">C922_04159</name>
</gene>
<accession>W7A8E5</accession>
<feature type="compositionally biased region" description="Polar residues" evidence="2">
    <location>
        <begin position="89"/>
        <end position="106"/>
    </location>
</feature>
<feature type="compositionally biased region" description="Basic and acidic residues" evidence="2">
    <location>
        <begin position="9"/>
        <end position="35"/>
    </location>
</feature>
<feature type="region of interest" description="Disordered" evidence="2">
    <location>
        <begin position="513"/>
        <end position="539"/>
    </location>
</feature>
<feature type="region of interest" description="Disordered" evidence="2">
    <location>
        <begin position="684"/>
        <end position="705"/>
    </location>
</feature>
<reference evidence="3 4" key="1">
    <citation type="submission" date="2013-02" db="EMBL/GenBank/DDBJ databases">
        <title>The Genome Sequence of Plasmodium inui San Antonio 1.</title>
        <authorList>
            <consortium name="The Broad Institute Genome Sequencing Platform"/>
            <consortium name="The Broad Institute Genome Sequencing Center for Infectious Disease"/>
            <person name="Neafsey D."/>
            <person name="Cheeseman I."/>
            <person name="Volkman S."/>
            <person name="Adams J."/>
            <person name="Walker B."/>
            <person name="Young S.K."/>
            <person name="Zeng Q."/>
            <person name="Gargeya S."/>
            <person name="Fitzgerald M."/>
            <person name="Haas B."/>
            <person name="Abouelleil A."/>
            <person name="Alvarado L."/>
            <person name="Arachchi H.M."/>
            <person name="Berlin A.M."/>
            <person name="Chapman S.B."/>
            <person name="Dewar J."/>
            <person name="Goldberg J."/>
            <person name="Griggs A."/>
            <person name="Gujja S."/>
            <person name="Hansen M."/>
            <person name="Howarth C."/>
            <person name="Imamovic A."/>
            <person name="Larimer J."/>
            <person name="McCowan C."/>
            <person name="Murphy C."/>
            <person name="Neiman D."/>
            <person name="Pearson M."/>
            <person name="Priest M."/>
            <person name="Roberts A."/>
            <person name="Saif S."/>
            <person name="Shea T."/>
            <person name="Sisk P."/>
            <person name="Sykes S."/>
            <person name="Wortman J."/>
            <person name="Nusbaum C."/>
            <person name="Birren B."/>
        </authorList>
    </citation>
    <scope>NUCLEOTIDE SEQUENCE [LARGE SCALE GENOMIC DNA]</scope>
    <source>
        <strain evidence="3 4">San Antonio 1</strain>
    </source>
</reference>
<evidence type="ECO:0000256" key="1">
    <source>
        <dbReference type="SAM" id="Coils"/>
    </source>
</evidence>
<dbReference type="Proteomes" id="UP000030640">
    <property type="component" value="Unassembled WGS sequence"/>
</dbReference>
<feature type="compositionally biased region" description="Basic and acidic residues" evidence="2">
    <location>
        <begin position="78"/>
        <end position="87"/>
    </location>
</feature>
<keyword evidence="4" id="KW-1185">Reference proteome</keyword>
<proteinExistence type="predicted"/>
<dbReference type="RefSeq" id="XP_008817966.1">
    <property type="nucleotide sequence ID" value="XM_008819744.1"/>
</dbReference>
<evidence type="ECO:0000256" key="2">
    <source>
        <dbReference type="SAM" id="MobiDB-lite"/>
    </source>
</evidence>
<feature type="coiled-coil region" evidence="1">
    <location>
        <begin position="404"/>
        <end position="434"/>
    </location>
</feature>
<keyword evidence="1" id="KW-0175">Coiled coil</keyword>
<dbReference type="EMBL" id="KI965479">
    <property type="protein sequence ID" value="EUD65419.1"/>
    <property type="molecule type" value="Genomic_DNA"/>
</dbReference>
<protein>
    <submittedName>
        <fullName evidence="3">Uncharacterized protein</fullName>
    </submittedName>
</protein>
<dbReference type="OrthoDB" id="370254at2759"/>
<dbReference type="AlphaFoldDB" id="W7A8E5"/>
<organism evidence="3 4">
    <name type="scientific">Plasmodium inui San Antonio 1</name>
    <dbReference type="NCBI Taxonomy" id="1237626"/>
    <lineage>
        <taxon>Eukaryota</taxon>
        <taxon>Sar</taxon>
        <taxon>Alveolata</taxon>
        <taxon>Apicomplexa</taxon>
        <taxon>Aconoidasida</taxon>
        <taxon>Haemosporida</taxon>
        <taxon>Plasmodiidae</taxon>
        <taxon>Plasmodium</taxon>
        <taxon>Plasmodium (Plasmodium)</taxon>
    </lineage>
</organism>
<dbReference type="VEuPathDB" id="PlasmoDB:C922_04159"/>
<feature type="region of interest" description="Disordered" evidence="2">
    <location>
        <begin position="138"/>
        <end position="161"/>
    </location>
</feature>
<sequence>MMLSGKSLRKSENRQWRNSLKKEEGENEREQKSNENSKGNSNHMSDVKREGACNSTSNSKAHEEEQKKETTPNSGYTKSEKNEKGNANEDGNNMNMKEKNTSNSLPSVAAGVDDVTGAIKDTAKDEANLGKKNTVKWEDEGNDNLKRGHKRTTDGNDEMKEQSLSCKKQKCENSTTVQCELSLYDEFRNSIQGNDKNFVQSYMKKIKRNFFSYWNECEYQLKELRKRYLENEKLIKEIVQENNLLMNGVDNVEDNLTGAITGEEANRDQQTAKENTPSVENSTENYNTPLQKTKMEKKRQILNNILNIKMIYRMIEMYLFTMRQFSYLLKENNNFISLIVDEENVEKNNYERMIRKFLNFEAKNYENIKKFALKNKMLSMNNFFKKTRQGSNYSKDELSHFYTLKCLEEEISNRTNAKENLRLLMIKNKECKEEYAKHDQRKATSMNKLSLFTSSIKSIIDKYDTLDFPQTKYLSSVYFKMMHGQMEINSSNVSLLNNKRPFNFLFSFKEQGGGGNSGSNGGNNSGGNNGSNNGGDSAGGIHDGYSHVYTYMKYDVTTQTRKNEKNSEPPPQEDVHEESITINMYTKDNFDISILPDLTYLKYLQIQIEIFYLPKQDCLVAKTTPVQFLGLNGGRSLLSDIYSNEDHFVFFSEGVDSFYNFKYGFPFFWLNAMGGKPCGPGADGYAPRGRSNGSGNNEESAESSANGQNGVISVIGLIGGSSSGNAATERPTNEQLDKNNLSEIYQWHLGRTLDVSVFFSKIFTRALFRIWDVWQVNHYKYYPNVFPPFSHEKHLEALKKIQSNSLQQISYFDIITEEAYLKEEKENTEERSNDNLYACCFIQLYEAYVIKSYISVPFNGKEPYFSIFLTKKKTQKRLKKLQDYLNMTVVNKHSKVEDTQRQIILTLQLAKLREGAHKYYKSFNKSSTPIFDEELS</sequence>
<feature type="compositionally biased region" description="Polar residues" evidence="2">
    <location>
        <begin position="272"/>
        <end position="291"/>
    </location>
</feature>
<evidence type="ECO:0000313" key="3">
    <source>
        <dbReference type="EMBL" id="EUD65419.1"/>
    </source>
</evidence>